<dbReference type="InterPro" id="IPR036663">
    <property type="entry name" value="Fumarylacetoacetase_C_sf"/>
</dbReference>
<organism evidence="4 5">
    <name type="scientific">Autumnicola patrickiae</name>
    <dbReference type="NCBI Taxonomy" id="3075591"/>
    <lineage>
        <taxon>Bacteria</taxon>
        <taxon>Pseudomonadati</taxon>
        <taxon>Bacteroidota</taxon>
        <taxon>Flavobacteriia</taxon>
        <taxon>Flavobacteriales</taxon>
        <taxon>Flavobacteriaceae</taxon>
        <taxon>Autumnicola</taxon>
    </lineage>
</organism>
<dbReference type="PANTHER" id="PTHR42796">
    <property type="entry name" value="FUMARYLACETOACETATE HYDROLASE DOMAIN-CONTAINING PROTEIN 2A-RELATED"/>
    <property type="match status" value="1"/>
</dbReference>
<evidence type="ECO:0000256" key="2">
    <source>
        <dbReference type="ARBA" id="ARBA00022723"/>
    </source>
</evidence>
<feature type="domain" description="Fumarylacetoacetase-like C-terminal" evidence="3">
    <location>
        <begin position="84"/>
        <end position="272"/>
    </location>
</feature>
<evidence type="ECO:0000313" key="4">
    <source>
        <dbReference type="EMBL" id="MDT0689082.1"/>
    </source>
</evidence>
<comment type="similarity">
    <text evidence="1">Belongs to the FAH family.</text>
</comment>
<protein>
    <submittedName>
        <fullName evidence="4">Fumarylacetoacetate hydrolase family protein</fullName>
    </submittedName>
</protein>
<evidence type="ECO:0000313" key="5">
    <source>
        <dbReference type="Proteomes" id="UP001261624"/>
    </source>
</evidence>
<dbReference type="EMBL" id="JAVRHM010000004">
    <property type="protein sequence ID" value="MDT0689082.1"/>
    <property type="molecule type" value="Genomic_DNA"/>
</dbReference>
<comment type="caution">
    <text evidence="4">The sequence shown here is derived from an EMBL/GenBank/DDBJ whole genome shotgun (WGS) entry which is preliminary data.</text>
</comment>
<dbReference type="InterPro" id="IPR011234">
    <property type="entry name" value="Fumarylacetoacetase-like_C"/>
</dbReference>
<gene>
    <name evidence="4" type="ORF">RM549_04755</name>
</gene>
<dbReference type="Proteomes" id="UP001261624">
    <property type="component" value="Unassembled WGS sequence"/>
</dbReference>
<keyword evidence="2" id="KW-0479">Metal-binding</keyword>
<evidence type="ECO:0000256" key="1">
    <source>
        <dbReference type="ARBA" id="ARBA00010211"/>
    </source>
</evidence>
<name>A0ABU3E1F0_9FLAO</name>
<dbReference type="SUPFAM" id="SSF56529">
    <property type="entry name" value="FAH"/>
    <property type="match status" value="1"/>
</dbReference>
<dbReference type="Gene3D" id="3.90.850.10">
    <property type="entry name" value="Fumarylacetoacetase-like, C-terminal domain"/>
    <property type="match status" value="1"/>
</dbReference>
<dbReference type="GO" id="GO:0016787">
    <property type="term" value="F:hydrolase activity"/>
    <property type="evidence" value="ECO:0007669"/>
    <property type="project" value="UniProtKB-KW"/>
</dbReference>
<dbReference type="InterPro" id="IPR051121">
    <property type="entry name" value="FAH"/>
</dbReference>
<sequence>MKQEKNYLTRHHYLNSSRWALDGKLLPKNFNLKMLLELPLDVIAEFLKVMPTGQEANHQLLAPIEPHQEVWASGVTYAHSRDAREIETEIKNIYQRVYEAKRPELFFKAAGWRTVGHKSPVRIRKDTSWNVPEPELVLVLNSFGEIVGYTVGNDVSSRDIEGENPLYLPQAKSYNGSCAIGPGIVILNADELRELSIEMKITRNNEKVFQGSTSTKRMKRSFEDLVRYLFRELTFPHGSLLMTGTGIVPPDEFTLHPGDLVQIKIGSLSLENVIDND</sequence>
<dbReference type="PANTHER" id="PTHR42796:SF7">
    <property type="entry name" value="2-DEHYDRO-3-DEOXY-D-ARABINONATE DEHYDRATASE"/>
    <property type="match status" value="1"/>
</dbReference>
<evidence type="ECO:0000259" key="3">
    <source>
        <dbReference type="Pfam" id="PF01557"/>
    </source>
</evidence>
<proteinExistence type="inferred from homology"/>
<keyword evidence="4" id="KW-0378">Hydrolase</keyword>
<dbReference type="RefSeq" id="WP_311682288.1">
    <property type="nucleotide sequence ID" value="NZ_JAVRHM010000004.1"/>
</dbReference>
<reference evidence="4 5" key="1">
    <citation type="submission" date="2023-09" db="EMBL/GenBank/DDBJ databases">
        <authorList>
            <person name="Rey-Velasco X."/>
        </authorList>
    </citation>
    <scope>NUCLEOTIDE SEQUENCE [LARGE SCALE GENOMIC DNA]</scope>
    <source>
        <strain evidence="4 5">F188</strain>
    </source>
</reference>
<keyword evidence="5" id="KW-1185">Reference proteome</keyword>
<dbReference type="Pfam" id="PF01557">
    <property type="entry name" value="FAA_hydrolase"/>
    <property type="match status" value="1"/>
</dbReference>
<accession>A0ABU3E1F0</accession>